<dbReference type="AlphaFoldDB" id="A0A7X6M474"/>
<comment type="caution">
    <text evidence="3">The sequence shown here is derived from an EMBL/GenBank/DDBJ whole genome shotgun (WGS) entry which is preliminary data.</text>
</comment>
<accession>A0A7X6M474</accession>
<dbReference type="Pfam" id="PF00905">
    <property type="entry name" value="Transpeptidase"/>
    <property type="match status" value="1"/>
</dbReference>
<dbReference type="Pfam" id="PF05223">
    <property type="entry name" value="MecA_N"/>
    <property type="match status" value="1"/>
</dbReference>
<dbReference type="InterPro" id="IPR012338">
    <property type="entry name" value="Beta-lactam/transpept-like"/>
</dbReference>
<feature type="domain" description="Penicillin-binding protein transpeptidase" evidence="1">
    <location>
        <begin position="353"/>
        <end position="610"/>
    </location>
</feature>
<gene>
    <name evidence="3" type="ORF">HGA07_28310</name>
</gene>
<dbReference type="SUPFAM" id="SSF56601">
    <property type="entry name" value="beta-lactamase/transpeptidase-like"/>
    <property type="match status" value="1"/>
</dbReference>
<evidence type="ECO:0000313" key="3">
    <source>
        <dbReference type="EMBL" id="NKY89489.1"/>
    </source>
</evidence>
<evidence type="ECO:0000313" key="4">
    <source>
        <dbReference type="Proteomes" id="UP000523447"/>
    </source>
</evidence>
<dbReference type="GO" id="GO:0071555">
    <property type="term" value="P:cell wall organization"/>
    <property type="evidence" value="ECO:0007669"/>
    <property type="project" value="TreeGrafter"/>
</dbReference>
<organism evidence="3 4">
    <name type="scientific">Nocardia veterana</name>
    <dbReference type="NCBI Taxonomy" id="132249"/>
    <lineage>
        <taxon>Bacteria</taxon>
        <taxon>Bacillati</taxon>
        <taxon>Actinomycetota</taxon>
        <taxon>Actinomycetes</taxon>
        <taxon>Mycobacteriales</taxon>
        <taxon>Nocardiaceae</taxon>
        <taxon>Nocardia</taxon>
    </lineage>
</organism>
<dbReference type="GO" id="GO:0071972">
    <property type="term" value="F:peptidoglycan L,D-transpeptidase activity"/>
    <property type="evidence" value="ECO:0007669"/>
    <property type="project" value="TreeGrafter"/>
</dbReference>
<sequence length="626" mass="63891">MPTPPGWRRENGCGPEPVARAAGGNCRARSARGGRVGRVRTGSKLFALIAAPTLALAGCSGDSSADRLDRSVRAFAEALTHGDAAAAAAVTSDPGRASATLGALFDSLGKKVQVDVTSVDTTDRGATFTLASTWKFGTAGNQWTYSTTGTAEESGDDWKVRWTPATVAPGLDTGPLAYETVAPQPAARVLGRDGAELLTQQVVTLVQPGPGADVDALAALLNPIDPSITAASLRQELDRAQRKPVTAIALRASDLAPVQDRLAALPNVTLAPQTRLLTVDKTLASPTLSGLSELWQHETDAAAGWAVRAQAADGAHIVGGQQPKPVADIATTLDAGMLRRAEAALAPIPTPAAMVVLRPSTGDVLAVGQNSPADAQGPIALTGLYPPGSTFKTVTVSAALQDGRITADTPVACPGTENIEGRQIPNDNNFDLGTVPLHTAFARSCNTTMGRLAVDLPPDSLTHTAAQLGLGVDFTAPGMTTVTGKVPTADTPALRVEEGIGQGRVTASPFGMALVAATVARGSVPAPVIVAGAPAKADQAPPPIPAAVLDQVKSMMRETITNGTATALADIPGMLGKTGTAEYIDNTHAHGWFVGIDGDLALAVFVSDAGSSAPAVEAAGRFLRNQ</sequence>
<feature type="domain" description="NTF2-like N-terminal transpeptidase" evidence="2">
    <location>
        <begin position="71"/>
        <end position="173"/>
    </location>
</feature>
<dbReference type="PANTHER" id="PTHR30627">
    <property type="entry name" value="PEPTIDOGLYCAN D,D-TRANSPEPTIDASE"/>
    <property type="match status" value="1"/>
</dbReference>
<dbReference type="GO" id="GO:0008658">
    <property type="term" value="F:penicillin binding"/>
    <property type="evidence" value="ECO:0007669"/>
    <property type="project" value="InterPro"/>
</dbReference>
<protein>
    <submittedName>
        <fullName evidence="3">Penicillin-binding protein</fullName>
    </submittedName>
</protein>
<dbReference type="Gene3D" id="3.40.710.10">
    <property type="entry name" value="DD-peptidase/beta-lactamase superfamily"/>
    <property type="match status" value="1"/>
</dbReference>
<dbReference type="InterPro" id="IPR050515">
    <property type="entry name" value="Beta-lactam/transpept"/>
</dbReference>
<keyword evidence="4" id="KW-1185">Reference proteome</keyword>
<dbReference type="GO" id="GO:0005886">
    <property type="term" value="C:plasma membrane"/>
    <property type="evidence" value="ECO:0007669"/>
    <property type="project" value="TreeGrafter"/>
</dbReference>
<proteinExistence type="predicted"/>
<dbReference type="Proteomes" id="UP000523447">
    <property type="component" value="Unassembled WGS sequence"/>
</dbReference>
<reference evidence="3 4" key="1">
    <citation type="submission" date="2020-04" db="EMBL/GenBank/DDBJ databases">
        <title>MicrobeNet Type strains.</title>
        <authorList>
            <person name="Nicholson A.C."/>
        </authorList>
    </citation>
    <scope>NUCLEOTIDE SEQUENCE [LARGE SCALE GENOMIC DNA]</scope>
    <source>
        <strain evidence="3 4">DSM 44445</strain>
    </source>
</reference>
<name>A0A7X6M474_9NOCA</name>
<evidence type="ECO:0000259" key="1">
    <source>
        <dbReference type="Pfam" id="PF00905"/>
    </source>
</evidence>
<dbReference type="PANTHER" id="PTHR30627:SF24">
    <property type="entry name" value="PENICILLIN-BINDING PROTEIN 4B"/>
    <property type="match status" value="1"/>
</dbReference>
<dbReference type="EMBL" id="JAAXPE010000048">
    <property type="protein sequence ID" value="NKY89489.1"/>
    <property type="molecule type" value="Genomic_DNA"/>
</dbReference>
<dbReference type="InterPro" id="IPR001460">
    <property type="entry name" value="PCN-bd_Tpept"/>
</dbReference>
<evidence type="ECO:0000259" key="2">
    <source>
        <dbReference type="Pfam" id="PF05223"/>
    </source>
</evidence>
<dbReference type="InterPro" id="IPR007887">
    <property type="entry name" value="MecA_N"/>
</dbReference>
<dbReference type="GO" id="GO:0046677">
    <property type="term" value="P:response to antibiotic"/>
    <property type="evidence" value="ECO:0007669"/>
    <property type="project" value="InterPro"/>
</dbReference>